<keyword evidence="1" id="KW-0732">Signal</keyword>
<dbReference type="AlphaFoldDB" id="A0A0S1MJU2"/>
<proteinExistence type="evidence at transcript level"/>
<sequence length="82" mass="9139">MVRIDLISVIAALFPPTVRLSPLNPPVDCIYSTPKPLLLPLNLIPYCFFASSTHSDLLTPPDLIRSDHLYCPTLPPYPIEHS</sequence>
<feature type="signal peptide" evidence="1">
    <location>
        <begin position="1"/>
        <end position="20"/>
    </location>
</feature>
<dbReference type="EMBL" id="KT247068">
    <property type="protein sequence ID" value="ALL41158.1"/>
    <property type="molecule type" value="mRNA"/>
</dbReference>
<evidence type="ECO:0008006" key="3">
    <source>
        <dbReference type="Google" id="ProtNLM"/>
    </source>
</evidence>
<protein>
    <recommendedName>
        <fullName evidence="3">Secreted protein</fullName>
    </recommendedName>
</protein>
<feature type="chain" id="PRO_5006589004" description="Secreted protein" evidence="1">
    <location>
        <begin position="21"/>
        <end position="82"/>
    </location>
</feature>
<evidence type="ECO:0000313" key="2">
    <source>
        <dbReference type="EMBL" id="ALL41158.1"/>
    </source>
</evidence>
<reference evidence="2" key="1">
    <citation type="submission" date="2015-07" db="EMBL/GenBank/DDBJ databases">
        <title>Elucidating the P. pachyrhizi secretome and potential effectors.</title>
        <authorList>
            <person name="de Carvalho M.C.C.G."/>
            <person name="Nascimento L.C."/>
            <person name="Darben L.M."/>
            <person name="Polizel-Podanosqui A.M."/>
            <person name="Lopes-Caitar V.S."/>
            <person name="Rocha C.S."/>
            <person name="Qi M."/>
            <person name="Carazolle M."/>
            <person name="Kuwahara M.K."/>
            <person name="Pereira G.A.G."/>
            <person name="Abdelnoor R.V."/>
            <person name="Whitham S.A."/>
            <person name="Marcelino-Guimaraes F.C."/>
        </authorList>
    </citation>
    <scope>NUCLEOTIDE SEQUENCE</scope>
</reference>
<evidence type="ECO:0000256" key="1">
    <source>
        <dbReference type="SAM" id="SignalP"/>
    </source>
</evidence>
<accession>A0A0S1MJU2</accession>
<name>A0A0S1MJU2_PHAPC</name>
<organism evidence="2">
    <name type="scientific">Phakopsora pachyrhizi</name>
    <name type="common">Asian soybean rust disease fungus</name>
    <dbReference type="NCBI Taxonomy" id="170000"/>
    <lineage>
        <taxon>Eukaryota</taxon>
        <taxon>Fungi</taxon>
        <taxon>Dikarya</taxon>
        <taxon>Basidiomycota</taxon>
        <taxon>Pucciniomycotina</taxon>
        <taxon>Pucciniomycetes</taxon>
        <taxon>Pucciniales</taxon>
        <taxon>Phakopsoraceae</taxon>
        <taxon>Phakopsora</taxon>
    </lineage>
</organism>